<comment type="subcellular location">
    <subcellularLocation>
        <location evidence="1">Cell membrane</location>
    </subcellularLocation>
</comment>
<dbReference type="RefSeq" id="WP_317124070.1">
    <property type="nucleotide sequence ID" value="NZ_JAWJBA010000219.1"/>
</dbReference>
<evidence type="ECO:0000313" key="8">
    <source>
        <dbReference type="Proteomes" id="UP001287282"/>
    </source>
</evidence>
<evidence type="ECO:0000313" key="7">
    <source>
        <dbReference type="EMBL" id="MDV2687029.1"/>
    </source>
</evidence>
<evidence type="ECO:0000256" key="4">
    <source>
        <dbReference type="ARBA" id="ARBA00023136"/>
    </source>
</evidence>
<dbReference type="EMBL" id="JAWJBA010000219">
    <property type="protein sequence ID" value="MDV2687029.1"/>
    <property type="molecule type" value="Genomic_DNA"/>
</dbReference>
<dbReference type="Pfam" id="PF02608">
    <property type="entry name" value="Bmp"/>
    <property type="match status" value="1"/>
</dbReference>
<feature type="non-terminal residue" evidence="7">
    <location>
        <position position="93"/>
    </location>
</feature>
<keyword evidence="4" id="KW-0472">Membrane</keyword>
<gene>
    <name evidence="7" type="ORF">RYX56_22015</name>
</gene>
<evidence type="ECO:0000256" key="1">
    <source>
        <dbReference type="ARBA" id="ARBA00004236"/>
    </source>
</evidence>
<keyword evidence="3" id="KW-0732">Signal</keyword>
<dbReference type="InterPro" id="IPR003760">
    <property type="entry name" value="PnrA-like"/>
</dbReference>
<dbReference type="Proteomes" id="UP001287282">
    <property type="component" value="Unassembled WGS sequence"/>
</dbReference>
<accession>A0ABU3XHW3</accession>
<keyword evidence="8" id="KW-1185">Reference proteome</keyword>
<reference evidence="7 8" key="1">
    <citation type="submission" date="2023-10" db="EMBL/GenBank/DDBJ databases">
        <title>Screening of Alkalihalobacillus lindianensis BZ-TG-R113 and Its Alleviation of Salt Stress on Rapeseed Growth.</title>
        <authorList>
            <person name="Zhao B."/>
            <person name="Guo T."/>
        </authorList>
    </citation>
    <scope>NUCLEOTIDE SEQUENCE [LARGE SCALE GENOMIC DNA]</scope>
    <source>
        <strain evidence="7 8">BZ-TG-R113</strain>
    </source>
</reference>
<evidence type="ECO:0000259" key="6">
    <source>
        <dbReference type="Pfam" id="PF02608"/>
    </source>
</evidence>
<evidence type="ECO:0000256" key="3">
    <source>
        <dbReference type="ARBA" id="ARBA00022729"/>
    </source>
</evidence>
<comment type="caution">
    <text evidence="7">The sequence shown here is derived from an EMBL/GenBank/DDBJ whole genome shotgun (WGS) entry which is preliminary data.</text>
</comment>
<evidence type="ECO:0000256" key="5">
    <source>
        <dbReference type="ARBA" id="ARBA00023288"/>
    </source>
</evidence>
<keyword evidence="5" id="KW-0449">Lipoprotein</keyword>
<name>A0ABU3XHW3_9BACI</name>
<evidence type="ECO:0000256" key="2">
    <source>
        <dbReference type="ARBA" id="ARBA00022475"/>
    </source>
</evidence>
<sequence length="93" mass="10097">LARQNFDLVFGIGYMMQGAVDEIAKQQKNKHFAIVDSEVKEPNVASILFKEQEASFLVGIAAAMTTKSNKIGFIGGQESEVIGRFEAGFRAGV</sequence>
<dbReference type="PANTHER" id="PTHR34296">
    <property type="entry name" value="TRANSCRIPTIONAL ACTIVATOR PROTEIN MED"/>
    <property type="match status" value="1"/>
</dbReference>
<dbReference type="PANTHER" id="PTHR34296:SF2">
    <property type="entry name" value="ABC TRANSPORTER GUANOSINE-BINDING PROTEIN NUPN"/>
    <property type="match status" value="1"/>
</dbReference>
<dbReference type="Gene3D" id="3.40.50.2300">
    <property type="match status" value="1"/>
</dbReference>
<protein>
    <submittedName>
        <fullName evidence="7">BMP family ABC transporter substrate-binding protein</fullName>
    </submittedName>
</protein>
<feature type="domain" description="ABC transporter substrate-binding protein PnrA-like" evidence="6">
    <location>
        <begin position="1"/>
        <end position="93"/>
    </location>
</feature>
<feature type="non-terminal residue" evidence="7">
    <location>
        <position position="1"/>
    </location>
</feature>
<organism evidence="7 8">
    <name type="scientific">Alkalihalophilus lindianensis</name>
    <dbReference type="NCBI Taxonomy" id="1630542"/>
    <lineage>
        <taxon>Bacteria</taxon>
        <taxon>Bacillati</taxon>
        <taxon>Bacillota</taxon>
        <taxon>Bacilli</taxon>
        <taxon>Bacillales</taxon>
        <taxon>Bacillaceae</taxon>
        <taxon>Alkalihalophilus</taxon>
    </lineage>
</organism>
<proteinExistence type="predicted"/>
<keyword evidence="2" id="KW-1003">Cell membrane</keyword>
<dbReference type="InterPro" id="IPR050957">
    <property type="entry name" value="BMP_lipoprotein"/>
</dbReference>